<protein>
    <submittedName>
        <fullName evidence="2">Uncharacterized protein</fullName>
    </submittedName>
</protein>
<name>A0A1Q2M473_9GAMM</name>
<accession>A0A1Q2M473</accession>
<dbReference type="Proteomes" id="UP000188219">
    <property type="component" value="Chromosome"/>
</dbReference>
<proteinExistence type="predicted"/>
<reference evidence="2" key="1">
    <citation type="submission" date="2017-02" db="EMBL/GenBank/DDBJ databases">
        <title>Genome of Microbulbifer agarilyticus GP101.</title>
        <authorList>
            <person name="Jung J."/>
            <person name="Bae S.S."/>
            <person name="Baek K."/>
        </authorList>
    </citation>
    <scope>NUCLEOTIDE SEQUENCE [LARGE SCALE GENOMIC DNA]</scope>
    <source>
        <strain evidence="2">GP101</strain>
    </source>
</reference>
<dbReference type="AlphaFoldDB" id="A0A1Q2M473"/>
<keyword evidence="1" id="KW-0812">Transmembrane</keyword>
<keyword evidence="1" id="KW-1133">Transmembrane helix</keyword>
<evidence type="ECO:0000313" key="2">
    <source>
        <dbReference type="EMBL" id="AQQ67535.1"/>
    </source>
</evidence>
<sequence>MASWIPIFAIIFAVVLVIGPVMWLKPSARERKLAELRQSAATAGLKVQMQPLPEALGKGTAATYFSQWRNPRRLSTGWGLELKRVEHEMNFAGRWDWRNGRTAPEAARPALKELIAMLPADATAIFANDSGLGVQWRERSGDAGLAAVTQGLAEQRPLIEEAIRQVARTEPGLG</sequence>
<keyword evidence="3" id="KW-1185">Reference proteome</keyword>
<organism evidence="2 3">
    <name type="scientific">Microbulbifer agarilyticus</name>
    <dbReference type="NCBI Taxonomy" id="260552"/>
    <lineage>
        <taxon>Bacteria</taxon>
        <taxon>Pseudomonadati</taxon>
        <taxon>Pseudomonadota</taxon>
        <taxon>Gammaproteobacteria</taxon>
        <taxon>Cellvibrionales</taxon>
        <taxon>Microbulbiferaceae</taxon>
        <taxon>Microbulbifer</taxon>
    </lineage>
</organism>
<keyword evidence="1" id="KW-0472">Membrane</keyword>
<dbReference type="eggNOG" id="ENOG5033B43">
    <property type="taxonomic scope" value="Bacteria"/>
</dbReference>
<evidence type="ECO:0000256" key="1">
    <source>
        <dbReference type="SAM" id="Phobius"/>
    </source>
</evidence>
<evidence type="ECO:0000313" key="3">
    <source>
        <dbReference type="Proteomes" id="UP000188219"/>
    </source>
</evidence>
<dbReference type="RefSeq" id="WP_077403048.1">
    <property type="nucleotide sequence ID" value="NZ_CP019650.1"/>
</dbReference>
<feature type="transmembrane region" description="Helical" evidence="1">
    <location>
        <begin position="6"/>
        <end position="24"/>
    </location>
</feature>
<dbReference type="OrthoDB" id="6386766at2"/>
<dbReference type="KEGG" id="maga:Mag101_07695"/>
<dbReference type="EMBL" id="CP019650">
    <property type="protein sequence ID" value="AQQ67535.1"/>
    <property type="molecule type" value="Genomic_DNA"/>
</dbReference>
<gene>
    <name evidence="2" type="ORF">Mag101_07695</name>
</gene>
<dbReference type="STRING" id="260552.Mag101_07695"/>